<protein>
    <submittedName>
        <fullName evidence="2">Uncharacterized protein</fullName>
    </submittedName>
</protein>
<keyword evidence="3" id="KW-1185">Reference proteome</keyword>
<sequence length="114" mass="12666">MKAKGDEPVSDGAEEQATDTDYQGSKQELTVPGKAMPSTADGRVTGEAQKRKAQEGKLHVKRQEKAKITDVLKLYSYLLDPILYGIDRRALVLDKCGSTKKTYFLKNFGIHPRP</sequence>
<organism evidence="2 3">
    <name type="scientific">Piloderma croceum (strain F 1598)</name>
    <dbReference type="NCBI Taxonomy" id="765440"/>
    <lineage>
        <taxon>Eukaryota</taxon>
        <taxon>Fungi</taxon>
        <taxon>Dikarya</taxon>
        <taxon>Basidiomycota</taxon>
        <taxon>Agaricomycotina</taxon>
        <taxon>Agaricomycetes</taxon>
        <taxon>Agaricomycetidae</taxon>
        <taxon>Atheliales</taxon>
        <taxon>Atheliaceae</taxon>
        <taxon>Piloderma</taxon>
    </lineage>
</organism>
<reference evidence="2 3" key="1">
    <citation type="submission" date="2014-04" db="EMBL/GenBank/DDBJ databases">
        <authorList>
            <consortium name="DOE Joint Genome Institute"/>
            <person name="Kuo A."/>
            <person name="Tarkka M."/>
            <person name="Buscot F."/>
            <person name="Kohler A."/>
            <person name="Nagy L.G."/>
            <person name="Floudas D."/>
            <person name="Copeland A."/>
            <person name="Barry K.W."/>
            <person name="Cichocki N."/>
            <person name="Veneault-Fourrey C."/>
            <person name="LaButti K."/>
            <person name="Lindquist E.A."/>
            <person name="Lipzen A."/>
            <person name="Lundell T."/>
            <person name="Morin E."/>
            <person name="Murat C."/>
            <person name="Sun H."/>
            <person name="Tunlid A."/>
            <person name="Henrissat B."/>
            <person name="Grigoriev I.V."/>
            <person name="Hibbett D.S."/>
            <person name="Martin F."/>
            <person name="Nordberg H.P."/>
            <person name="Cantor M.N."/>
            <person name="Hua S.X."/>
        </authorList>
    </citation>
    <scope>NUCLEOTIDE SEQUENCE [LARGE SCALE GENOMIC DNA]</scope>
    <source>
        <strain evidence="2 3">F 1598</strain>
    </source>
</reference>
<dbReference type="InParanoid" id="A0A0C3FPK4"/>
<accession>A0A0C3FPK4</accession>
<proteinExistence type="predicted"/>
<feature type="compositionally biased region" description="Polar residues" evidence="1">
    <location>
        <begin position="19"/>
        <end position="28"/>
    </location>
</feature>
<feature type="compositionally biased region" description="Acidic residues" evidence="1">
    <location>
        <begin position="8"/>
        <end position="18"/>
    </location>
</feature>
<evidence type="ECO:0000256" key="1">
    <source>
        <dbReference type="SAM" id="MobiDB-lite"/>
    </source>
</evidence>
<evidence type="ECO:0000313" key="3">
    <source>
        <dbReference type="Proteomes" id="UP000054166"/>
    </source>
</evidence>
<dbReference type="EMBL" id="KN832998">
    <property type="protein sequence ID" value="KIM81624.1"/>
    <property type="molecule type" value="Genomic_DNA"/>
</dbReference>
<gene>
    <name evidence="2" type="ORF">PILCRDRAFT_8662</name>
</gene>
<dbReference type="HOGENOM" id="CLU_2121979_0_0_1"/>
<name>A0A0C3FPK4_PILCF</name>
<dbReference type="AlphaFoldDB" id="A0A0C3FPK4"/>
<feature type="region of interest" description="Disordered" evidence="1">
    <location>
        <begin position="1"/>
        <end position="60"/>
    </location>
</feature>
<evidence type="ECO:0000313" key="2">
    <source>
        <dbReference type="EMBL" id="KIM81624.1"/>
    </source>
</evidence>
<feature type="compositionally biased region" description="Basic and acidic residues" evidence="1">
    <location>
        <begin position="48"/>
        <end position="60"/>
    </location>
</feature>
<reference evidence="3" key="2">
    <citation type="submission" date="2015-01" db="EMBL/GenBank/DDBJ databases">
        <title>Evolutionary Origins and Diversification of the Mycorrhizal Mutualists.</title>
        <authorList>
            <consortium name="DOE Joint Genome Institute"/>
            <consortium name="Mycorrhizal Genomics Consortium"/>
            <person name="Kohler A."/>
            <person name="Kuo A."/>
            <person name="Nagy L.G."/>
            <person name="Floudas D."/>
            <person name="Copeland A."/>
            <person name="Barry K.W."/>
            <person name="Cichocki N."/>
            <person name="Veneault-Fourrey C."/>
            <person name="LaButti K."/>
            <person name="Lindquist E.A."/>
            <person name="Lipzen A."/>
            <person name="Lundell T."/>
            <person name="Morin E."/>
            <person name="Murat C."/>
            <person name="Riley R."/>
            <person name="Ohm R."/>
            <person name="Sun H."/>
            <person name="Tunlid A."/>
            <person name="Henrissat B."/>
            <person name="Grigoriev I.V."/>
            <person name="Hibbett D.S."/>
            <person name="Martin F."/>
        </authorList>
    </citation>
    <scope>NUCLEOTIDE SEQUENCE [LARGE SCALE GENOMIC DNA]</scope>
    <source>
        <strain evidence="3">F 1598</strain>
    </source>
</reference>
<dbReference type="Proteomes" id="UP000054166">
    <property type="component" value="Unassembled WGS sequence"/>
</dbReference>